<dbReference type="InterPro" id="IPR022409">
    <property type="entry name" value="PKD/Chitinase_dom"/>
</dbReference>
<keyword evidence="4" id="KW-1185">Reference proteome</keyword>
<dbReference type="AlphaFoldDB" id="A0A1G9UR23"/>
<dbReference type="Pfam" id="PF18911">
    <property type="entry name" value="PKD_4"/>
    <property type="match status" value="1"/>
</dbReference>
<name>A0A1G9UR23_9SPHI</name>
<feature type="chain" id="PRO_5010230739" evidence="1">
    <location>
        <begin position="26"/>
        <end position="349"/>
    </location>
</feature>
<dbReference type="SUPFAM" id="SSF49785">
    <property type="entry name" value="Galactose-binding domain-like"/>
    <property type="match status" value="1"/>
</dbReference>
<dbReference type="CDD" id="cd00146">
    <property type="entry name" value="PKD"/>
    <property type="match status" value="1"/>
</dbReference>
<dbReference type="InterPro" id="IPR035986">
    <property type="entry name" value="PKD_dom_sf"/>
</dbReference>
<feature type="domain" description="PKD" evidence="2">
    <location>
        <begin position="72"/>
        <end position="117"/>
    </location>
</feature>
<dbReference type="OrthoDB" id="5134860at2"/>
<dbReference type="RefSeq" id="WP_074607495.1">
    <property type="nucleotide sequence ID" value="NZ_FNGY01000004.1"/>
</dbReference>
<dbReference type="Proteomes" id="UP000183200">
    <property type="component" value="Unassembled WGS sequence"/>
</dbReference>
<feature type="signal peptide" evidence="1">
    <location>
        <begin position="1"/>
        <end position="25"/>
    </location>
</feature>
<proteinExistence type="predicted"/>
<dbReference type="InterPro" id="IPR013783">
    <property type="entry name" value="Ig-like_fold"/>
</dbReference>
<evidence type="ECO:0000313" key="3">
    <source>
        <dbReference type="EMBL" id="SDM62418.1"/>
    </source>
</evidence>
<dbReference type="SUPFAM" id="SSF49299">
    <property type="entry name" value="PKD domain"/>
    <property type="match status" value="1"/>
</dbReference>
<evidence type="ECO:0000259" key="2">
    <source>
        <dbReference type="PROSITE" id="PS50093"/>
    </source>
</evidence>
<keyword evidence="1" id="KW-0732">Signal</keyword>
<protein>
    <submittedName>
        <fullName evidence="3">PKD repeat-containing protein</fullName>
    </submittedName>
</protein>
<gene>
    <name evidence="3" type="ORF">SAMN05421820_104254</name>
</gene>
<reference evidence="4" key="1">
    <citation type="submission" date="2016-10" db="EMBL/GenBank/DDBJ databases">
        <authorList>
            <person name="Varghese N."/>
            <person name="Submissions S."/>
        </authorList>
    </citation>
    <scope>NUCLEOTIDE SEQUENCE [LARGE SCALE GENOMIC DNA]</scope>
    <source>
        <strain evidence="4">DSM 19110</strain>
    </source>
</reference>
<sequence>MKKKNTLLAFSILLAFILLSGGCKKALEPTVTEADEPKPTVTGLAITGPVSQKDPFTYVFTGQIGNYKEVIWSFGDGTTSYEKDVTHTYLAPGIYKVVLKAQNTLGYWAQQEGQVIIRPEDIVNFTAEAQPDGTLKLQAAMPAEIQTYAWYEGTLTTGLPISTAASLNIPMLSTVSFKQMTLKIKTTKGAEATYTKIVTNAGVLNDVTAQGASLTVSNENSSGPYSSEGSLKLIDGSNTTKFFIGGGYSSEFWAQQKLRTPVAVNAYVFVSGNDAKERDPKNWDLLGSNDGLTWVILDSRADIISDVRYETRVYSFSNSTAYSHYRVNIKAVRSGGAMQLEEWRLMSTL</sequence>
<organism evidence="3 4">
    <name type="scientific">Pedobacter steynii</name>
    <dbReference type="NCBI Taxonomy" id="430522"/>
    <lineage>
        <taxon>Bacteria</taxon>
        <taxon>Pseudomonadati</taxon>
        <taxon>Bacteroidota</taxon>
        <taxon>Sphingobacteriia</taxon>
        <taxon>Sphingobacteriales</taxon>
        <taxon>Sphingobacteriaceae</taxon>
        <taxon>Pedobacter</taxon>
    </lineage>
</organism>
<dbReference type="Gene3D" id="2.60.40.10">
    <property type="entry name" value="Immunoglobulins"/>
    <property type="match status" value="1"/>
</dbReference>
<dbReference type="InterPro" id="IPR008979">
    <property type="entry name" value="Galactose-bd-like_sf"/>
</dbReference>
<dbReference type="InterPro" id="IPR000601">
    <property type="entry name" value="PKD_dom"/>
</dbReference>
<evidence type="ECO:0000313" key="4">
    <source>
        <dbReference type="Proteomes" id="UP000183200"/>
    </source>
</evidence>
<dbReference type="SMART" id="SM00089">
    <property type="entry name" value="PKD"/>
    <property type="match status" value="1"/>
</dbReference>
<dbReference type="EMBL" id="FNGY01000004">
    <property type="protein sequence ID" value="SDM62418.1"/>
    <property type="molecule type" value="Genomic_DNA"/>
</dbReference>
<evidence type="ECO:0000256" key="1">
    <source>
        <dbReference type="SAM" id="SignalP"/>
    </source>
</evidence>
<dbReference type="PROSITE" id="PS50093">
    <property type="entry name" value="PKD"/>
    <property type="match status" value="1"/>
</dbReference>
<dbReference type="Gene3D" id="2.60.120.260">
    <property type="entry name" value="Galactose-binding domain-like"/>
    <property type="match status" value="1"/>
</dbReference>
<dbReference type="PROSITE" id="PS51257">
    <property type="entry name" value="PROKAR_LIPOPROTEIN"/>
    <property type="match status" value="1"/>
</dbReference>
<accession>A0A1G9UR23</accession>